<gene>
    <name evidence="3" type="primary">xdhC</name>
    <name evidence="3" type="ORF">REIFOR_02792</name>
</gene>
<dbReference type="AlphaFoldDB" id="A0A2K8KT77"/>
<reference evidence="3 4" key="1">
    <citation type="journal article" date="2017" name="Environ. Microbiol.">
        <title>Genomic and physiological analyses of 'Reinekea forsetii' reveal a versatile opportunistic lifestyle during spring algae blooms.</title>
        <authorList>
            <person name="Avci B."/>
            <person name="Hahnke R.L."/>
            <person name="Chafee M."/>
            <person name="Fischer T."/>
            <person name="Gruber-Vodicka H."/>
            <person name="Tegetmeyer H.E."/>
            <person name="Harder J."/>
            <person name="Fuchs B.M."/>
            <person name="Amann R.I."/>
            <person name="Teeling H."/>
        </authorList>
    </citation>
    <scope>NUCLEOTIDE SEQUENCE [LARGE SCALE GENOMIC DNA]</scope>
    <source>
        <strain evidence="3 4">Hel1_31_D35</strain>
    </source>
</reference>
<accession>A0A2K8KT77</accession>
<dbReference type="Gene3D" id="3.40.50.720">
    <property type="entry name" value="NAD(P)-binding Rossmann-like Domain"/>
    <property type="match status" value="1"/>
</dbReference>
<protein>
    <submittedName>
        <fullName evidence="3">XdhC protein (Assists in molybdopterin insertion into xanthine dehydrogenase)</fullName>
    </submittedName>
</protein>
<name>A0A2K8KT77_9GAMM</name>
<feature type="domain" description="XdhC Rossmann" evidence="2">
    <location>
        <begin position="118"/>
        <end position="258"/>
    </location>
</feature>
<dbReference type="InterPro" id="IPR052698">
    <property type="entry name" value="MoCofactor_Util/Proc"/>
</dbReference>
<dbReference type="InterPro" id="IPR027051">
    <property type="entry name" value="XdhC_Rossmann_dom"/>
</dbReference>
<dbReference type="Pfam" id="PF02625">
    <property type="entry name" value="XdhC_CoxI"/>
    <property type="match status" value="1"/>
</dbReference>
<dbReference type="Proteomes" id="UP000229757">
    <property type="component" value="Chromosome"/>
</dbReference>
<dbReference type="PANTHER" id="PTHR30388:SF6">
    <property type="entry name" value="XANTHINE DEHYDROGENASE SUBUNIT A-RELATED"/>
    <property type="match status" value="1"/>
</dbReference>
<dbReference type="RefSeq" id="WP_100258134.1">
    <property type="nucleotide sequence ID" value="NZ_CP011797.1"/>
</dbReference>
<feature type="domain" description="XdhC- CoxI" evidence="1">
    <location>
        <begin position="22"/>
        <end position="88"/>
    </location>
</feature>
<dbReference type="EMBL" id="CP011797">
    <property type="protein sequence ID" value="ATX77913.1"/>
    <property type="molecule type" value="Genomic_DNA"/>
</dbReference>
<proteinExistence type="predicted"/>
<evidence type="ECO:0000313" key="4">
    <source>
        <dbReference type="Proteomes" id="UP000229757"/>
    </source>
</evidence>
<sequence>MINSSTAGFHAASWSDAVADLTRRGEAFVLATLLGSAGSTPRAAGTKMVVSATDIYATVGGGHLELKIIEAARAALLTGQSEQALVHFPLGASLGQCCGGSVSVLLETLVPDGIMVDLYGAGHVAQALVPLLAQLPVRVRWIDSRAALFPAPMPANVQVLVDEDPVEQVRHAPANSVSLVMTHNHALDYRLCSAILKQGTGLMLGVIGSATKAERFRLRLAHQGFSAEQMARLQCPIGLAQVSGKLPMEVAVSVAGQLIELYQSRHSPSPMRQGVQWRQLKDTLIQSPVIVSADAEETSPR</sequence>
<evidence type="ECO:0000313" key="3">
    <source>
        <dbReference type="EMBL" id="ATX77913.1"/>
    </source>
</evidence>
<keyword evidence="4" id="KW-1185">Reference proteome</keyword>
<dbReference type="Pfam" id="PF13478">
    <property type="entry name" value="XdhC_C"/>
    <property type="match status" value="1"/>
</dbReference>
<evidence type="ECO:0000259" key="2">
    <source>
        <dbReference type="Pfam" id="PF13478"/>
    </source>
</evidence>
<dbReference type="InterPro" id="IPR003777">
    <property type="entry name" value="XdhC_CoxI"/>
</dbReference>
<dbReference type="NCBIfam" id="TIGR02964">
    <property type="entry name" value="xanthine_xdhC"/>
    <property type="match status" value="1"/>
</dbReference>
<evidence type="ECO:0000259" key="1">
    <source>
        <dbReference type="Pfam" id="PF02625"/>
    </source>
</evidence>
<dbReference type="KEGG" id="rfo:REIFOR_02792"/>
<dbReference type="InterPro" id="IPR014308">
    <property type="entry name" value="Xanthine_DH_XdhC"/>
</dbReference>
<dbReference type="OrthoDB" id="61481at2"/>
<organism evidence="3 4">
    <name type="scientific">Reinekea forsetii</name>
    <dbReference type="NCBI Taxonomy" id="1336806"/>
    <lineage>
        <taxon>Bacteria</taxon>
        <taxon>Pseudomonadati</taxon>
        <taxon>Pseudomonadota</taxon>
        <taxon>Gammaproteobacteria</taxon>
        <taxon>Oceanospirillales</taxon>
        <taxon>Saccharospirillaceae</taxon>
        <taxon>Reinekea</taxon>
    </lineage>
</organism>
<dbReference type="PANTHER" id="PTHR30388">
    <property type="entry name" value="ALDEHYDE OXIDOREDUCTASE MOLYBDENUM COFACTOR ASSEMBLY PROTEIN"/>
    <property type="match status" value="1"/>
</dbReference>